<proteinExistence type="predicted"/>
<organism evidence="2">
    <name type="scientific">Eucalyptus grandis</name>
    <name type="common">Flooded gum</name>
    <dbReference type="NCBI Taxonomy" id="71139"/>
    <lineage>
        <taxon>Eukaryota</taxon>
        <taxon>Viridiplantae</taxon>
        <taxon>Streptophyta</taxon>
        <taxon>Embryophyta</taxon>
        <taxon>Tracheophyta</taxon>
        <taxon>Spermatophyta</taxon>
        <taxon>Magnoliopsida</taxon>
        <taxon>eudicotyledons</taxon>
        <taxon>Gunneridae</taxon>
        <taxon>Pentapetalae</taxon>
        <taxon>rosids</taxon>
        <taxon>malvids</taxon>
        <taxon>Myrtales</taxon>
        <taxon>Myrtaceae</taxon>
        <taxon>Myrtoideae</taxon>
        <taxon>Eucalypteae</taxon>
        <taxon>Eucalyptus</taxon>
    </lineage>
</organism>
<feature type="transmembrane region" description="Helical" evidence="1">
    <location>
        <begin position="50"/>
        <end position="69"/>
    </location>
</feature>
<accession>A0A059AY43</accession>
<name>A0A059AY43_EUCGR</name>
<dbReference type="AlphaFoldDB" id="A0A059AY43"/>
<dbReference type="EMBL" id="KK198760">
    <property type="protein sequence ID" value="KCW58350.1"/>
    <property type="molecule type" value="Genomic_DNA"/>
</dbReference>
<evidence type="ECO:0000256" key="1">
    <source>
        <dbReference type="SAM" id="Phobius"/>
    </source>
</evidence>
<dbReference type="Gramene" id="KCW58350">
    <property type="protein sequence ID" value="KCW58350"/>
    <property type="gene ID" value="EUGRSUZ_H01034"/>
</dbReference>
<keyword evidence="1" id="KW-1133">Transmembrane helix</keyword>
<reference evidence="2" key="1">
    <citation type="submission" date="2013-07" db="EMBL/GenBank/DDBJ databases">
        <title>The genome of Eucalyptus grandis.</title>
        <authorList>
            <person name="Schmutz J."/>
            <person name="Hayes R."/>
            <person name="Myburg A."/>
            <person name="Tuskan G."/>
            <person name="Grattapaglia D."/>
            <person name="Rokhsar D.S."/>
        </authorList>
    </citation>
    <scope>NUCLEOTIDE SEQUENCE</scope>
    <source>
        <tissue evidence="2">Leaf extractions</tissue>
    </source>
</reference>
<dbReference type="InParanoid" id="A0A059AY43"/>
<evidence type="ECO:0000313" key="2">
    <source>
        <dbReference type="EMBL" id="KCW58350.1"/>
    </source>
</evidence>
<gene>
    <name evidence="2" type="ORF">EUGRSUZ_H01034</name>
</gene>
<keyword evidence="1" id="KW-0812">Transmembrane</keyword>
<protein>
    <submittedName>
        <fullName evidence="2">Uncharacterized protein</fullName>
    </submittedName>
</protein>
<keyword evidence="1" id="KW-0472">Membrane</keyword>
<sequence>MHVPTGKKKSNNINLTDTNPVCKAHIREDACTIVIPSKYPVCVLRMPQTHAAHLLGVRLIFYFLCYLLLNFTKNHSPHPHLINQDFARISYACPLHFRNSPLLLSRRQPIATTGRSDSFQASLSVIQLLSAEVVELAGPFLN</sequence>